<evidence type="ECO:0000313" key="8">
    <source>
        <dbReference type="Proteomes" id="UP000636709"/>
    </source>
</evidence>
<dbReference type="Gene3D" id="3.40.50.300">
    <property type="entry name" value="P-loop containing nucleotide triphosphate hydrolases"/>
    <property type="match status" value="1"/>
</dbReference>
<dbReference type="GO" id="GO:0043531">
    <property type="term" value="F:ADP binding"/>
    <property type="evidence" value="ECO:0007669"/>
    <property type="project" value="InterPro"/>
</dbReference>
<dbReference type="InterPro" id="IPR056789">
    <property type="entry name" value="LRR_R13L1-DRL21"/>
</dbReference>
<name>A0A835AK46_9POAL</name>
<dbReference type="AlphaFoldDB" id="A0A835AK46"/>
<dbReference type="PRINTS" id="PR00364">
    <property type="entry name" value="DISEASERSIST"/>
</dbReference>
<dbReference type="Gene3D" id="1.10.8.430">
    <property type="entry name" value="Helical domain of apoptotic protease-activating factors"/>
    <property type="match status" value="1"/>
</dbReference>
<keyword evidence="3" id="KW-0611">Plant defense</keyword>
<dbReference type="SMART" id="SM00369">
    <property type="entry name" value="LRR_TYP"/>
    <property type="match status" value="6"/>
</dbReference>
<evidence type="ECO:0000259" key="6">
    <source>
        <dbReference type="Pfam" id="PF25019"/>
    </source>
</evidence>
<dbReference type="InterPro" id="IPR003591">
    <property type="entry name" value="Leu-rich_rpt_typical-subtyp"/>
</dbReference>
<dbReference type="Pfam" id="PF23598">
    <property type="entry name" value="LRR_14"/>
    <property type="match status" value="2"/>
</dbReference>
<dbReference type="OrthoDB" id="2018313at2759"/>
<feature type="domain" description="Disease resistance R13L4/SHOC-2-like LRR" evidence="5">
    <location>
        <begin position="364"/>
        <end position="474"/>
    </location>
</feature>
<feature type="domain" description="NB-ARC" evidence="4">
    <location>
        <begin position="39"/>
        <end position="190"/>
    </location>
</feature>
<evidence type="ECO:0000256" key="3">
    <source>
        <dbReference type="ARBA" id="ARBA00022821"/>
    </source>
</evidence>
<dbReference type="InterPro" id="IPR027417">
    <property type="entry name" value="P-loop_NTPase"/>
</dbReference>
<proteinExistence type="predicted"/>
<dbReference type="InterPro" id="IPR002182">
    <property type="entry name" value="NB-ARC"/>
</dbReference>
<evidence type="ECO:0000256" key="2">
    <source>
        <dbReference type="ARBA" id="ARBA00022737"/>
    </source>
</evidence>
<evidence type="ECO:0000259" key="4">
    <source>
        <dbReference type="Pfam" id="PF00931"/>
    </source>
</evidence>
<dbReference type="PANTHER" id="PTHR36766">
    <property type="entry name" value="PLANT BROAD-SPECTRUM MILDEW RESISTANCE PROTEIN RPW8"/>
    <property type="match status" value="1"/>
</dbReference>
<dbReference type="InterPro" id="IPR055414">
    <property type="entry name" value="LRR_R13L4/SHOC2-like"/>
</dbReference>
<feature type="domain" description="R13L1/DRL21-like LRR repeat region" evidence="6">
    <location>
        <begin position="712"/>
        <end position="828"/>
    </location>
</feature>
<dbReference type="Proteomes" id="UP000636709">
    <property type="component" value="Unassembled WGS sequence"/>
</dbReference>
<dbReference type="InterPro" id="IPR032675">
    <property type="entry name" value="LRR_dom_sf"/>
</dbReference>
<gene>
    <name evidence="7" type="ORF">HU200_052885</name>
</gene>
<dbReference type="Pfam" id="PF00560">
    <property type="entry name" value="LRR_1"/>
    <property type="match status" value="3"/>
</dbReference>
<sequence>MEDWDNRQETSFDAGKELIVGREEIKKRMAYSIESMPEKIVILPIYGIGGIGKTTFARLLYIDTELKYYSPVWVYVSPRFDLCKIGNSIISQLSGKENEANNDIELIKCCLTKLLSGKKILIILDDLWENNAIQLEDLKAMLGPGDSIKTIVLVTTRSEEIAEKMCLNIKPYRIEELTDEMCWDIIKRKSGFEARHDKEKLVGIGKDIARKCGGVALAAQTLGSMLQSTEYDQWTHGAYCERDPAFTMHDLVHDLAISLLGDKILDQSKQGNAASGNRYCYALLSDCSKPLESCMASPAGLSALRFLDCQGTELHGSAFEAAGSLRVLDLSECSIQKLPDSVGRLKQLRYLNAPRIRARMVPECIATLSNLRYLSLRGSCAILALPELIGGMEGLVHLDLSGCLGIKELPKSFGNLLSLEHLDFSDCKNVTGLSQCLARFTKLQHLNLSNCTNIEDLPIALGSLKELLYLNLSNSSCLLNLSHSLKGPELLGSLTKLRYLKLSMEKLRGELWLPEVLGSLTRLEYLDLSHNKNMSHLPKSFRNLCNLVHLDLSHCSVLRGLPAALDGLTKLQYLDLSGLRRYWALMGLQEVFGTLSELRHLNLCGSIKYVGLVYSLPDELKDLLERIFTLTNLEYLNLGDNDMELIPETLGNLRKLHTLDLSYCRFLQRLPASIPDSLKFLYTMECPMLDRCTPPQYGSISRIPFQLTYENSAHLKISRLEKAISAQVARTIKLVEKTDITQLKLEWTRGAKRFVDDAEVLRELEPPYSVLEFSLEGYNSVSFPPWVMRLNDYLPGLIEVEMSDLPSCNNLPPLGQLPNLTYLYIRRMNSIKKIGMDLYGGARAFPRLEQFHINGMKCLEEWNMIISSDEDGLNEPTFPQLCYVSITHCPRYLHLVHNLHLYLNLPALTELDTLRF</sequence>
<dbReference type="EMBL" id="JACEFO010002300">
    <property type="protein sequence ID" value="KAF8667223.1"/>
    <property type="molecule type" value="Genomic_DNA"/>
</dbReference>
<dbReference type="SUPFAM" id="SSF52047">
    <property type="entry name" value="RNI-like"/>
    <property type="match status" value="1"/>
</dbReference>
<evidence type="ECO:0000313" key="7">
    <source>
        <dbReference type="EMBL" id="KAF8667223.1"/>
    </source>
</evidence>
<dbReference type="InterPro" id="IPR042197">
    <property type="entry name" value="Apaf_helical"/>
</dbReference>
<dbReference type="GO" id="GO:0006952">
    <property type="term" value="P:defense response"/>
    <property type="evidence" value="ECO:0007669"/>
    <property type="project" value="UniProtKB-KW"/>
</dbReference>
<protein>
    <recommendedName>
        <fullName evidence="9">NB-ARC domain-containing protein</fullName>
    </recommendedName>
</protein>
<dbReference type="SMART" id="SM00367">
    <property type="entry name" value="LRR_CC"/>
    <property type="match status" value="3"/>
</dbReference>
<organism evidence="7 8">
    <name type="scientific">Digitaria exilis</name>
    <dbReference type="NCBI Taxonomy" id="1010633"/>
    <lineage>
        <taxon>Eukaryota</taxon>
        <taxon>Viridiplantae</taxon>
        <taxon>Streptophyta</taxon>
        <taxon>Embryophyta</taxon>
        <taxon>Tracheophyta</taxon>
        <taxon>Spermatophyta</taxon>
        <taxon>Magnoliopsida</taxon>
        <taxon>Liliopsida</taxon>
        <taxon>Poales</taxon>
        <taxon>Poaceae</taxon>
        <taxon>PACMAD clade</taxon>
        <taxon>Panicoideae</taxon>
        <taxon>Panicodae</taxon>
        <taxon>Paniceae</taxon>
        <taxon>Anthephorinae</taxon>
        <taxon>Digitaria</taxon>
    </lineage>
</organism>
<dbReference type="PANTHER" id="PTHR36766:SF73">
    <property type="entry name" value="NB-ARC DOMAIN-CONTAINING PROTEIN"/>
    <property type="match status" value="1"/>
</dbReference>
<dbReference type="InterPro" id="IPR001611">
    <property type="entry name" value="Leu-rich_rpt"/>
</dbReference>
<dbReference type="Gene3D" id="3.80.10.10">
    <property type="entry name" value="Ribonuclease Inhibitor"/>
    <property type="match status" value="2"/>
</dbReference>
<accession>A0A835AK46</accession>
<evidence type="ECO:0000259" key="5">
    <source>
        <dbReference type="Pfam" id="PF23598"/>
    </source>
</evidence>
<dbReference type="Pfam" id="PF00931">
    <property type="entry name" value="NB-ARC"/>
    <property type="match status" value="1"/>
</dbReference>
<dbReference type="InterPro" id="IPR006553">
    <property type="entry name" value="Leu-rich_rpt_Cys-con_subtyp"/>
</dbReference>
<feature type="domain" description="Disease resistance R13L4/SHOC-2-like LRR" evidence="5">
    <location>
        <begin position="489"/>
        <end position="603"/>
    </location>
</feature>
<reference evidence="7" key="1">
    <citation type="submission" date="2020-07" db="EMBL/GenBank/DDBJ databases">
        <title>Genome sequence and genetic diversity analysis of an under-domesticated orphan crop, white fonio (Digitaria exilis).</title>
        <authorList>
            <person name="Bennetzen J.L."/>
            <person name="Chen S."/>
            <person name="Ma X."/>
            <person name="Wang X."/>
            <person name="Yssel A.E.J."/>
            <person name="Chaluvadi S.R."/>
            <person name="Johnson M."/>
            <person name="Gangashetty P."/>
            <person name="Hamidou F."/>
            <person name="Sanogo M.D."/>
            <person name="Zwaenepoel A."/>
            <person name="Wallace J."/>
            <person name="Van De Peer Y."/>
            <person name="Van Deynze A."/>
        </authorList>
    </citation>
    <scope>NUCLEOTIDE SEQUENCE</scope>
    <source>
        <tissue evidence="7">Leaves</tissue>
    </source>
</reference>
<keyword evidence="8" id="KW-1185">Reference proteome</keyword>
<dbReference type="SUPFAM" id="SSF52058">
    <property type="entry name" value="L domain-like"/>
    <property type="match status" value="1"/>
</dbReference>
<evidence type="ECO:0008006" key="9">
    <source>
        <dbReference type="Google" id="ProtNLM"/>
    </source>
</evidence>
<dbReference type="SUPFAM" id="SSF52540">
    <property type="entry name" value="P-loop containing nucleoside triphosphate hydrolases"/>
    <property type="match status" value="1"/>
</dbReference>
<keyword evidence="2" id="KW-0677">Repeat</keyword>
<evidence type="ECO:0000256" key="1">
    <source>
        <dbReference type="ARBA" id="ARBA00022614"/>
    </source>
</evidence>
<keyword evidence="1" id="KW-0433">Leucine-rich repeat</keyword>
<comment type="caution">
    <text evidence="7">The sequence shown here is derived from an EMBL/GenBank/DDBJ whole genome shotgun (WGS) entry which is preliminary data.</text>
</comment>
<dbReference type="Pfam" id="PF25019">
    <property type="entry name" value="LRR_R13L1-DRL21"/>
    <property type="match status" value="1"/>
</dbReference>